<dbReference type="EMBL" id="BLXT01003756">
    <property type="protein sequence ID" value="GFO05940.1"/>
    <property type="molecule type" value="Genomic_DNA"/>
</dbReference>
<evidence type="ECO:0000313" key="1">
    <source>
        <dbReference type="EMBL" id="GFO05940.1"/>
    </source>
</evidence>
<reference evidence="1 2" key="1">
    <citation type="journal article" date="2021" name="Elife">
        <title>Chloroplast acquisition without the gene transfer in kleptoplastic sea slugs, Plakobranchus ocellatus.</title>
        <authorList>
            <person name="Maeda T."/>
            <person name="Takahashi S."/>
            <person name="Yoshida T."/>
            <person name="Shimamura S."/>
            <person name="Takaki Y."/>
            <person name="Nagai Y."/>
            <person name="Toyoda A."/>
            <person name="Suzuki Y."/>
            <person name="Arimoto A."/>
            <person name="Ishii H."/>
            <person name="Satoh N."/>
            <person name="Nishiyama T."/>
            <person name="Hasebe M."/>
            <person name="Maruyama T."/>
            <person name="Minagawa J."/>
            <person name="Obokata J."/>
            <person name="Shigenobu S."/>
        </authorList>
    </citation>
    <scope>NUCLEOTIDE SEQUENCE [LARGE SCALE GENOMIC DNA]</scope>
</reference>
<accession>A0AAV4AGP9</accession>
<dbReference type="AlphaFoldDB" id="A0AAV4AGP9"/>
<dbReference type="Proteomes" id="UP000735302">
    <property type="component" value="Unassembled WGS sequence"/>
</dbReference>
<organism evidence="1 2">
    <name type="scientific">Plakobranchus ocellatus</name>
    <dbReference type="NCBI Taxonomy" id="259542"/>
    <lineage>
        <taxon>Eukaryota</taxon>
        <taxon>Metazoa</taxon>
        <taxon>Spiralia</taxon>
        <taxon>Lophotrochozoa</taxon>
        <taxon>Mollusca</taxon>
        <taxon>Gastropoda</taxon>
        <taxon>Heterobranchia</taxon>
        <taxon>Euthyneura</taxon>
        <taxon>Panpulmonata</taxon>
        <taxon>Sacoglossa</taxon>
        <taxon>Placobranchoidea</taxon>
        <taxon>Plakobranchidae</taxon>
        <taxon>Plakobranchus</taxon>
    </lineage>
</organism>
<protein>
    <submittedName>
        <fullName evidence="1">Uncharacterized protein</fullName>
    </submittedName>
</protein>
<comment type="caution">
    <text evidence="1">The sequence shown here is derived from an EMBL/GenBank/DDBJ whole genome shotgun (WGS) entry which is preliminary data.</text>
</comment>
<proteinExistence type="predicted"/>
<name>A0AAV4AGP9_9GAST</name>
<gene>
    <name evidence="1" type="ORF">PoB_003244500</name>
</gene>
<sequence>MLNTNNRCVCVCVCAGRGRRELTISFHLNSHLSHILSSSSSSVIPKSVDDHDSPLHPIFSSPDGRVVSPDVFNHVDNPSKILLLGRPQALKPANFPVVIKCSGGVGGTVACESALRSAGNHLSPRPDGGPKSLRSLCCGLAIYKNPDPQVF</sequence>
<evidence type="ECO:0000313" key="2">
    <source>
        <dbReference type="Proteomes" id="UP000735302"/>
    </source>
</evidence>
<keyword evidence="2" id="KW-1185">Reference proteome</keyword>